<evidence type="ECO:0000313" key="3">
    <source>
        <dbReference type="Proteomes" id="UP001372338"/>
    </source>
</evidence>
<accession>A0AAN9EBQ2</accession>
<evidence type="ECO:0000256" key="1">
    <source>
        <dbReference type="SAM" id="MobiDB-lite"/>
    </source>
</evidence>
<dbReference type="Proteomes" id="UP001372338">
    <property type="component" value="Unassembled WGS sequence"/>
</dbReference>
<proteinExistence type="predicted"/>
<organism evidence="2 3">
    <name type="scientific">Crotalaria pallida</name>
    <name type="common">Smooth rattlebox</name>
    <name type="synonym">Crotalaria striata</name>
    <dbReference type="NCBI Taxonomy" id="3830"/>
    <lineage>
        <taxon>Eukaryota</taxon>
        <taxon>Viridiplantae</taxon>
        <taxon>Streptophyta</taxon>
        <taxon>Embryophyta</taxon>
        <taxon>Tracheophyta</taxon>
        <taxon>Spermatophyta</taxon>
        <taxon>Magnoliopsida</taxon>
        <taxon>eudicotyledons</taxon>
        <taxon>Gunneridae</taxon>
        <taxon>Pentapetalae</taxon>
        <taxon>rosids</taxon>
        <taxon>fabids</taxon>
        <taxon>Fabales</taxon>
        <taxon>Fabaceae</taxon>
        <taxon>Papilionoideae</taxon>
        <taxon>50 kb inversion clade</taxon>
        <taxon>genistoids sensu lato</taxon>
        <taxon>core genistoids</taxon>
        <taxon>Crotalarieae</taxon>
        <taxon>Crotalaria</taxon>
    </lineage>
</organism>
<dbReference type="AlphaFoldDB" id="A0AAN9EBQ2"/>
<name>A0AAN9EBQ2_CROPI</name>
<feature type="compositionally biased region" description="Low complexity" evidence="1">
    <location>
        <begin position="96"/>
        <end position="108"/>
    </location>
</feature>
<keyword evidence="3" id="KW-1185">Reference proteome</keyword>
<evidence type="ECO:0000313" key="2">
    <source>
        <dbReference type="EMBL" id="KAK7252760.1"/>
    </source>
</evidence>
<gene>
    <name evidence="2" type="ORF">RIF29_36948</name>
</gene>
<reference evidence="2 3" key="1">
    <citation type="submission" date="2024-01" db="EMBL/GenBank/DDBJ databases">
        <title>The genomes of 5 underutilized Papilionoideae crops provide insights into root nodulation and disease resistanc.</title>
        <authorList>
            <person name="Yuan L."/>
        </authorList>
    </citation>
    <scope>NUCLEOTIDE SEQUENCE [LARGE SCALE GENOMIC DNA]</scope>
    <source>
        <strain evidence="2">ZHUSHIDOU_FW_LH</strain>
        <tissue evidence="2">Leaf</tissue>
    </source>
</reference>
<dbReference type="EMBL" id="JAYWIO010000007">
    <property type="protein sequence ID" value="KAK7252760.1"/>
    <property type="molecule type" value="Genomic_DNA"/>
</dbReference>
<protein>
    <submittedName>
        <fullName evidence="2">Uncharacterized protein</fullName>
    </submittedName>
</protein>
<feature type="region of interest" description="Disordered" evidence="1">
    <location>
        <begin position="96"/>
        <end position="117"/>
    </location>
</feature>
<comment type="caution">
    <text evidence="2">The sequence shown here is derived from an EMBL/GenBank/DDBJ whole genome shotgun (WGS) entry which is preliminary data.</text>
</comment>
<sequence>MLSSNLHMFFGRFVSLKRLISCSRRVFLDLYGFIKRKLLALRTQGGWVIIVCFFLFFSSSSQCEVWYGTTALLELSPQPLLLTHLPLSLNYFYLSKPTPSSSSSPSSSNYLSDFICH</sequence>